<dbReference type="SUPFAM" id="SSF103481">
    <property type="entry name" value="Multidrug resistance efflux transporter EmrE"/>
    <property type="match status" value="2"/>
</dbReference>
<proteinExistence type="predicted"/>
<protein>
    <submittedName>
        <fullName evidence="3">EamA-like transporter family protein</fullName>
    </submittedName>
</protein>
<dbReference type="InterPro" id="IPR037185">
    <property type="entry name" value="EmrE-like"/>
</dbReference>
<accession>A0A1I4QZL1</accession>
<feature type="transmembrane region" description="Helical" evidence="1">
    <location>
        <begin position="240"/>
        <end position="262"/>
    </location>
</feature>
<evidence type="ECO:0000313" key="3">
    <source>
        <dbReference type="EMBL" id="SFM45123.1"/>
    </source>
</evidence>
<evidence type="ECO:0000313" key="4">
    <source>
        <dbReference type="Proteomes" id="UP000199556"/>
    </source>
</evidence>
<feature type="domain" description="EamA" evidence="2">
    <location>
        <begin position="9"/>
        <end position="138"/>
    </location>
</feature>
<feature type="domain" description="EamA" evidence="2">
    <location>
        <begin position="153"/>
        <end position="283"/>
    </location>
</feature>
<dbReference type="Proteomes" id="UP000199556">
    <property type="component" value="Unassembled WGS sequence"/>
</dbReference>
<dbReference type="GO" id="GO:0016020">
    <property type="term" value="C:membrane"/>
    <property type="evidence" value="ECO:0007669"/>
    <property type="project" value="InterPro"/>
</dbReference>
<evidence type="ECO:0000256" key="1">
    <source>
        <dbReference type="SAM" id="Phobius"/>
    </source>
</evidence>
<feature type="transmembrane region" description="Helical" evidence="1">
    <location>
        <begin position="151"/>
        <end position="172"/>
    </location>
</feature>
<feature type="transmembrane region" description="Helical" evidence="1">
    <location>
        <begin position="211"/>
        <end position="233"/>
    </location>
</feature>
<keyword evidence="1" id="KW-0812">Transmembrane</keyword>
<dbReference type="InterPro" id="IPR000620">
    <property type="entry name" value="EamA_dom"/>
</dbReference>
<keyword evidence="1" id="KW-0472">Membrane</keyword>
<feature type="transmembrane region" description="Helical" evidence="1">
    <location>
        <begin position="7"/>
        <end position="24"/>
    </location>
</feature>
<reference evidence="3 4" key="1">
    <citation type="submission" date="2016-10" db="EMBL/GenBank/DDBJ databases">
        <authorList>
            <person name="de Groot N.N."/>
        </authorList>
    </citation>
    <scope>NUCLEOTIDE SEQUENCE [LARGE SCALE GENOMIC DNA]</scope>
    <source>
        <strain evidence="3 4">DSM 4180</strain>
    </source>
</reference>
<dbReference type="RefSeq" id="WP_280521885.1">
    <property type="nucleotide sequence ID" value="NZ_FOUO01000006.1"/>
</dbReference>
<dbReference type="STRING" id="195064.SAMN05421721_1065"/>
<name>A0A1I4QZL1_ECTMO</name>
<gene>
    <name evidence="3" type="ORF">SAMN05421721_1065</name>
</gene>
<feature type="transmembrane region" description="Helical" evidence="1">
    <location>
        <begin position="126"/>
        <end position="145"/>
    </location>
</feature>
<feature type="transmembrane region" description="Helical" evidence="1">
    <location>
        <begin position="96"/>
        <end position="114"/>
    </location>
</feature>
<feature type="transmembrane region" description="Helical" evidence="1">
    <location>
        <begin position="70"/>
        <end position="90"/>
    </location>
</feature>
<evidence type="ECO:0000259" key="2">
    <source>
        <dbReference type="Pfam" id="PF00892"/>
    </source>
</evidence>
<feature type="transmembrane region" description="Helical" evidence="1">
    <location>
        <begin position="268"/>
        <end position="289"/>
    </location>
</feature>
<dbReference type="AlphaFoldDB" id="A0A1I4QZL1"/>
<keyword evidence="4" id="KW-1185">Reference proteome</keyword>
<organism evidence="3 4">
    <name type="scientific">Ectothiorhodospira mobilis</name>
    <dbReference type="NCBI Taxonomy" id="195064"/>
    <lineage>
        <taxon>Bacteria</taxon>
        <taxon>Pseudomonadati</taxon>
        <taxon>Pseudomonadota</taxon>
        <taxon>Gammaproteobacteria</taxon>
        <taxon>Chromatiales</taxon>
        <taxon>Ectothiorhodospiraceae</taxon>
        <taxon>Ectothiorhodospira</taxon>
    </lineage>
</organism>
<dbReference type="Pfam" id="PF00892">
    <property type="entry name" value="EamA"/>
    <property type="match status" value="2"/>
</dbReference>
<keyword evidence="1" id="KW-1133">Transmembrane helix</keyword>
<dbReference type="EMBL" id="FOUO01000006">
    <property type="protein sequence ID" value="SFM45123.1"/>
    <property type="molecule type" value="Genomic_DNA"/>
</dbReference>
<feature type="transmembrane region" description="Helical" evidence="1">
    <location>
        <begin position="36"/>
        <end position="58"/>
    </location>
</feature>
<sequence>MQHGSETISGILGGVFSVILWSGLPVLRGMTDLPPLQVAAVALGVAALMSGGVTRLASASRPGRPAAGGAMYWIAGVGGLAGALYFYFLALGLGDPAVVTLITYTWPLGFVLAAELRTGRRPRPAILTGATIAFAGIAPLLAAGGGGPTPAAAWLAGLASGGAWIAFSLYLRDAGSLPFGAWAGLFGRAAGVVLFLHLALETTFWGDAGDWLAAAAIGIGPYGLAFMTWGYALRHGPAGLLGTLTYAVPVLASAALVALGRSPADPRLALAAAAVVGGALIASGGPGPFRPRRRWPQQRTNA</sequence>
<feature type="transmembrane region" description="Helical" evidence="1">
    <location>
        <begin position="179"/>
        <end position="199"/>
    </location>
</feature>